<dbReference type="Gene3D" id="1.25.40.20">
    <property type="entry name" value="Ankyrin repeat-containing domain"/>
    <property type="match status" value="1"/>
</dbReference>
<dbReference type="PANTHER" id="PTHR24171">
    <property type="entry name" value="ANKYRIN REPEAT DOMAIN-CONTAINING PROTEIN 39-RELATED"/>
    <property type="match status" value="1"/>
</dbReference>
<dbReference type="Proteomes" id="UP001633002">
    <property type="component" value="Unassembled WGS sequence"/>
</dbReference>
<reference evidence="5 6" key="1">
    <citation type="submission" date="2024-09" db="EMBL/GenBank/DDBJ databases">
        <title>Chromosome-scale assembly of Riccia sorocarpa.</title>
        <authorList>
            <person name="Paukszto L."/>
        </authorList>
    </citation>
    <scope>NUCLEOTIDE SEQUENCE [LARGE SCALE GENOMIC DNA]</scope>
    <source>
        <strain evidence="5">LP-2024</strain>
        <tissue evidence="5">Aerial parts of the thallus</tissue>
    </source>
</reference>
<gene>
    <name evidence="5" type="ORF">R1sor_001897</name>
</gene>
<evidence type="ECO:0000256" key="4">
    <source>
        <dbReference type="SAM" id="MobiDB-lite"/>
    </source>
</evidence>
<feature type="repeat" description="ANK" evidence="3">
    <location>
        <begin position="111"/>
        <end position="143"/>
    </location>
</feature>
<name>A0ABD3H0M2_9MARC</name>
<dbReference type="SUPFAM" id="SSF48403">
    <property type="entry name" value="Ankyrin repeat"/>
    <property type="match status" value="1"/>
</dbReference>
<dbReference type="PROSITE" id="PS50088">
    <property type="entry name" value="ANK_REPEAT"/>
    <property type="match status" value="2"/>
</dbReference>
<evidence type="ECO:0000256" key="3">
    <source>
        <dbReference type="PROSITE-ProRule" id="PRU00023"/>
    </source>
</evidence>
<keyword evidence="1" id="KW-0677">Repeat</keyword>
<dbReference type="InterPro" id="IPR002110">
    <property type="entry name" value="Ankyrin_rpt"/>
</dbReference>
<evidence type="ECO:0000313" key="5">
    <source>
        <dbReference type="EMBL" id="KAL3683875.1"/>
    </source>
</evidence>
<sequence>MADTEGPRTSLQRECAISSFGSRNEERVRALLDSGVDPNELDGFQRSALNLLCSQSGHTETVRLLIEAGADVTSQDMWGRTPLHWCADRGWLLTAHVLLERGASVHVTTKNGDTVLLWAAKAGHHRLVELFLKAGCDPRLSNNREERALDVAKDDSIRALITDKVEKLEAVSNSTYIFPSTDPPPKRAKAQTSLSGAGFDLSASKTVETTGVDTEEMKPSSTSSASANSTAFSSYSKQTGAGASGPKKLKISLKKK</sequence>
<dbReference type="PANTHER" id="PTHR24171:SF8">
    <property type="entry name" value="BRCA1-ASSOCIATED RING DOMAIN PROTEIN 1"/>
    <property type="match status" value="1"/>
</dbReference>
<evidence type="ECO:0000256" key="1">
    <source>
        <dbReference type="ARBA" id="ARBA00022737"/>
    </source>
</evidence>
<dbReference type="AlphaFoldDB" id="A0ABD3H0M2"/>
<protein>
    <submittedName>
        <fullName evidence="5">Uncharacterized protein</fullName>
    </submittedName>
</protein>
<comment type="caution">
    <text evidence="5">The sequence shown here is derived from an EMBL/GenBank/DDBJ whole genome shotgun (WGS) entry which is preliminary data.</text>
</comment>
<keyword evidence="6" id="KW-1185">Reference proteome</keyword>
<proteinExistence type="predicted"/>
<evidence type="ECO:0000313" key="6">
    <source>
        <dbReference type="Proteomes" id="UP001633002"/>
    </source>
</evidence>
<dbReference type="EMBL" id="JBJQOH010000006">
    <property type="protein sequence ID" value="KAL3683875.1"/>
    <property type="molecule type" value="Genomic_DNA"/>
</dbReference>
<dbReference type="SMART" id="SM00248">
    <property type="entry name" value="ANK"/>
    <property type="match status" value="4"/>
</dbReference>
<feature type="compositionally biased region" description="Basic residues" evidence="4">
    <location>
        <begin position="247"/>
        <end position="256"/>
    </location>
</feature>
<evidence type="ECO:0000256" key="2">
    <source>
        <dbReference type="ARBA" id="ARBA00023043"/>
    </source>
</evidence>
<feature type="repeat" description="ANK" evidence="3">
    <location>
        <begin position="78"/>
        <end position="110"/>
    </location>
</feature>
<dbReference type="Pfam" id="PF00023">
    <property type="entry name" value="Ank"/>
    <property type="match status" value="1"/>
</dbReference>
<dbReference type="Pfam" id="PF12796">
    <property type="entry name" value="Ank_2"/>
    <property type="match status" value="1"/>
</dbReference>
<feature type="region of interest" description="Disordered" evidence="4">
    <location>
        <begin position="205"/>
        <end position="256"/>
    </location>
</feature>
<feature type="compositionally biased region" description="Low complexity" evidence="4">
    <location>
        <begin position="220"/>
        <end position="236"/>
    </location>
</feature>
<accession>A0ABD3H0M2</accession>
<organism evidence="5 6">
    <name type="scientific">Riccia sorocarpa</name>
    <dbReference type="NCBI Taxonomy" id="122646"/>
    <lineage>
        <taxon>Eukaryota</taxon>
        <taxon>Viridiplantae</taxon>
        <taxon>Streptophyta</taxon>
        <taxon>Embryophyta</taxon>
        <taxon>Marchantiophyta</taxon>
        <taxon>Marchantiopsida</taxon>
        <taxon>Marchantiidae</taxon>
        <taxon>Marchantiales</taxon>
        <taxon>Ricciaceae</taxon>
        <taxon>Riccia</taxon>
    </lineage>
</organism>
<keyword evidence="2 3" id="KW-0040">ANK repeat</keyword>
<dbReference type="PROSITE" id="PS50297">
    <property type="entry name" value="ANK_REP_REGION"/>
    <property type="match status" value="2"/>
</dbReference>
<dbReference type="InterPro" id="IPR036770">
    <property type="entry name" value="Ankyrin_rpt-contain_sf"/>
</dbReference>